<sequence>MADQISLCLIAAMDHLWFHQIIASKTLKPASPTLSLSPPSSEEEISFSSPLEDEEKSSDSSLNTISPDDSNDEEEEKKIMNVKERPTRLNIIRDRTRSHSFSPSTQKSPINRQYSTTKLQKSMSCRSLVDLELEEVKGFMDLGFRFNKEHLCPRMMSVVPGLQRAKLHKNEENTDKQNDEIEEEQDYEKRIMRPYLSEAWPIKRPDSPLLNLRIPKVTAAADMKKHLRFWAKTVASTLEQEC</sequence>
<evidence type="ECO:0000313" key="1">
    <source>
        <dbReference type="EMBL" id="KAJ4704862.1"/>
    </source>
</evidence>
<keyword evidence="2" id="KW-1185">Reference proteome</keyword>
<organism evidence="1 2">
    <name type="scientific">Melia azedarach</name>
    <name type="common">Chinaberry tree</name>
    <dbReference type="NCBI Taxonomy" id="155640"/>
    <lineage>
        <taxon>Eukaryota</taxon>
        <taxon>Viridiplantae</taxon>
        <taxon>Streptophyta</taxon>
        <taxon>Embryophyta</taxon>
        <taxon>Tracheophyta</taxon>
        <taxon>Spermatophyta</taxon>
        <taxon>Magnoliopsida</taxon>
        <taxon>eudicotyledons</taxon>
        <taxon>Gunneridae</taxon>
        <taxon>Pentapetalae</taxon>
        <taxon>rosids</taxon>
        <taxon>malvids</taxon>
        <taxon>Sapindales</taxon>
        <taxon>Meliaceae</taxon>
        <taxon>Melia</taxon>
    </lineage>
</organism>
<evidence type="ECO:0000313" key="2">
    <source>
        <dbReference type="Proteomes" id="UP001164539"/>
    </source>
</evidence>
<dbReference type="Proteomes" id="UP001164539">
    <property type="component" value="Chromosome 12"/>
</dbReference>
<accession>A0ACC1X1U8</accession>
<keyword evidence="1" id="KW-0269">Exonuclease</keyword>
<name>A0ACC1X1U8_MELAZ</name>
<keyword evidence="1" id="KW-0540">Nuclease</keyword>
<proteinExistence type="predicted"/>
<dbReference type="EMBL" id="CM051405">
    <property type="protein sequence ID" value="KAJ4704862.1"/>
    <property type="molecule type" value="Genomic_DNA"/>
</dbReference>
<protein>
    <submittedName>
        <fullName evidence="1">Rna exonuclease 3</fullName>
    </submittedName>
</protein>
<comment type="caution">
    <text evidence="1">The sequence shown here is derived from an EMBL/GenBank/DDBJ whole genome shotgun (WGS) entry which is preliminary data.</text>
</comment>
<gene>
    <name evidence="1" type="ORF">OWV82_021710</name>
</gene>
<reference evidence="1 2" key="1">
    <citation type="journal article" date="2023" name="Science">
        <title>Complex scaffold remodeling in plant triterpene biosynthesis.</title>
        <authorList>
            <person name="De La Pena R."/>
            <person name="Hodgson H."/>
            <person name="Liu J.C."/>
            <person name="Stephenson M.J."/>
            <person name="Martin A.C."/>
            <person name="Owen C."/>
            <person name="Harkess A."/>
            <person name="Leebens-Mack J."/>
            <person name="Jimenez L.E."/>
            <person name="Osbourn A."/>
            <person name="Sattely E.S."/>
        </authorList>
    </citation>
    <scope>NUCLEOTIDE SEQUENCE [LARGE SCALE GENOMIC DNA]</scope>
    <source>
        <strain evidence="2">cv. JPN11</strain>
        <tissue evidence="1">Leaf</tissue>
    </source>
</reference>
<keyword evidence="1" id="KW-0378">Hydrolase</keyword>